<comment type="catalytic activity">
    <reaction evidence="10">
        <text>8-oxo-dGTP + H2O = 8-oxo-dGMP + diphosphate + H(+)</text>
        <dbReference type="Rhea" id="RHEA:31575"/>
        <dbReference type="ChEBI" id="CHEBI:15377"/>
        <dbReference type="ChEBI" id="CHEBI:15378"/>
        <dbReference type="ChEBI" id="CHEBI:33019"/>
        <dbReference type="ChEBI" id="CHEBI:63224"/>
        <dbReference type="ChEBI" id="CHEBI:77896"/>
        <dbReference type="EC" id="3.6.1.55"/>
    </reaction>
</comment>
<evidence type="ECO:0000313" key="14">
    <source>
        <dbReference type="Proteomes" id="UP000681586"/>
    </source>
</evidence>
<evidence type="ECO:0000256" key="1">
    <source>
        <dbReference type="ARBA" id="ARBA00001946"/>
    </source>
</evidence>
<dbReference type="EC" id="3.6.1.55" evidence="11"/>
<dbReference type="Gene3D" id="3.90.79.10">
    <property type="entry name" value="Nucleoside Triphosphate Pyrophosphohydrolase"/>
    <property type="match status" value="1"/>
</dbReference>
<evidence type="ECO:0000256" key="9">
    <source>
        <dbReference type="ARBA" id="ARBA00023204"/>
    </source>
</evidence>
<dbReference type="PROSITE" id="PS00893">
    <property type="entry name" value="NUDIX_BOX"/>
    <property type="match status" value="1"/>
</dbReference>
<gene>
    <name evidence="13" type="ORF">JJQ58_04590</name>
</gene>
<dbReference type="InterPro" id="IPR020084">
    <property type="entry name" value="NUDIX_hydrolase_CS"/>
</dbReference>
<comment type="similarity">
    <text evidence="2">Belongs to the Nudix hydrolase family.</text>
</comment>
<evidence type="ECO:0000313" key="13">
    <source>
        <dbReference type="EMBL" id="MBS3696762.1"/>
    </source>
</evidence>
<evidence type="ECO:0000259" key="12">
    <source>
        <dbReference type="PROSITE" id="PS51462"/>
    </source>
</evidence>
<dbReference type="InterPro" id="IPR015797">
    <property type="entry name" value="NUDIX_hydrolase-like_dom_sf"/>
</dbReference>
<keyword evidence="8" id="KW-0460">Magnesium</keyword>
<organism evidence="13 14">
    <name type="scientific">Mammaliicoccus fleurettii</name>
    <dbReference type="NCBI Taxonomy" id="150056"/>
    <lineage>
        <taxon>Bacteria</taxon>
        <taxon>Bacillati</taxon>
        <taxon>Bacillota</taxon>
        <taxon>Bacilli</taxon>
        <taxon>Bacillales</taxon>
        <taxon>Staphylococcaceae</taxon>
        <taxon>Mammaliicoccus</taxon>
    </lineage>
</organism>
<accession>A0ABS5MLJ4</accession>
<evidence type="ECO:0000256" key="6">
    <source>
        <dbReference type="ARBA" id="ARBA00022763"/>
    </source>
</evidence>
<dbReference type="PROSITE" id="PS51462">
    <property type="entry name" value="NUDIX"/>
    <property type="match status" value="1"/>
</dbReference>
<dbReference type="RefSeq" id="WP_107508969.1">
    <property type="nucleotide sequence ID" value="NZ_JAAQPD010000032.1"/>
</dbReference>
<dbReference type="InterPro" id="IPR047127">
    <property type="entry name" value="MutT-like"/>
</dbReference>
<evidence type="ECO:0000256" key="3">
    <source>
        <dbReference type="ARBA" id="ARBA00022457"/>
    </source>
</evidence>
<name>A0ABS5MLJ4_9STAP</name>
<evidence type="ECO:0000256" key="11">
    <source>
        <dbReference type="ARBA" id="ARBA00038905"/>
    </source>
</evidence>
<protein>
    <recommendedName>
        <fullName evidence="11">8-oxo-dGTP diphosphatase</fullName>
        <ecNumber evidence="11">3.6.1.55</ecNumber>
    </recommendedName>
</protein>
<reference evidence="13 14" key="1">
    <citation type="submission" date="2021-05" db="EMBL/GenBank/DDBJ databases">
        <title>Staphylococcus fleurettii isolated from lake water in First Nation community in Manitoba, Canada.</title>
        <authorList>
            <person name="Bashar S."/>
            <person name="Murdock A."/>
            <person name="Patidar R."/>
            <person name="Golding G."/>
            <person name="Farenhorst A."/>
            <person name="Kumar A."/>
        </authorList>
    </citation>
    <scope>NUCLEOTIDE SEQUENCE [LARGE SCALE GENOMIC DNA]</scope>
    <source>
        <strain evidence="13 14">SF002</strain>
    </source>
</reference>
<dbReference type="PANTHER" id="PTHR47707:SF1">
    <property type="entry name" value="NUDIX HYDROLASE FAMILY PROTEIN"/>
    <property type="match status" value="1"/>
</dbReference>
<evidence type="ECO:0000256" key="10">
    <source>
        <dbReference type="ARBA" id="ARBA00035861"/>
    </source>
</evidence>
<evidence type="ECO:0000256" key="5">
    <source>
        <dbReference type="ARBA" id="ARBA00022723"/>
    </source>
</evidence>
<evidence type="ECO:0000256" key="8">
    <source>
        <dbReference type="ARBA" id="ARBA00022842"/>
    </source>
</evidence>
<keyword evidence="4" id="KW-0235">DNA replication</keyword>
<keyword evidence="7" id="KW-0378">Hydrolase</keyword>
<feature type="domain" description="Nudix hydrolase" evidence="12">
    <location>
        <begin position="5"/>
        <end position="134"/>
    </location>
</feature>
<comment type="cofactor">
    <cofactor evidence="1">
        <name>Mg(2+)</name>
        <dbReference type="ChEBI" id="CHEBI:18420"/>
    </cofactor>
</comment>
<evidence type="ECO:0000256" key="7">
    <source>
        <dbReference type="ARBA" id="ARBA00022801"/>
    </source>
</evidence>
<dbReference type="Pfam" id="PF00293">
    <property type="entry name" value="NUDIX"/>
    <property type="match status" value="1"/>
</dbReference>
<keyword evidence="6" id="KW-0227">DNA damage</keyword>
<evidence type="ECO:0000256" key="2">
    <source>
        <dbReference type="ARBA" id="ARBA00005582"/>
    </source>
</evidence>
<dbReference type="PANTHER" id="PTHR47707">
    <property type="entry name" value="8-OXO-DGTP DIPHOSPHATASE"/>
    <property type="match status" value="1"/>
</dbReference>
<sequence length="139" mass="16296">MERNMLIPAVYMIIEKDGECLFLRRYHTGYEDGKLSLPAGHIEKNETPHEAAIREANEELNIIIDPQSIEIQHVCYRYKVNRIDYYVKVNDWTGALRNNEPNKCSELIWLTEPNYEVIPIVKDNILNIRKGIMFSESLD</sequence>
<dbReference type="EMBL" id="JAGXBM010000004">
    <property type="protein sequence ID" value="MBS3696762.1"/>
    <property type="molecule type" value="Genomic_DNA"/>
</dbReference>
<comment type="caution">
    <text evidence="13">The sequence shown here is derived from an EMBL/GenBank/DDBJ whole genome shotgun (WGS) entry which is preliminary data.</text>
</comment>
<dbReference type="SUPFAM" id="SSF55811">
    <property type="entry name" value="Nudix"/>
    <property type="match status" value="1"/>
</dbReference>
<keyword evidence="3" id="KW-0515">Mutator protein</keyword>
<keyword evidence="14" id="KW-1185">Reference proteome</keyword>
<dbReference type="Proteomes" id="UP000681586">
    <property type="component" value="Unassembled WGS sequence"/>
</dbReference>
<keyword evidence="5" id="KW-0479">Metal-binding</keyword>
<evidence type="ECO:0000256" key="4">
    <source>
        <dbReference type="ARBA" id="ARBA00022705"/>
    </source>
</evidence>
<proteinExistence type="inferred from homology"/>
<keyword evidence="9" id="KW-0234">DNA repair</keyword>
<dbReference type="InterPro" id="IPR000086">
    <property type="entry name" value="NUDIX_hydrolase_dom"/>
</dbReference>